<accession>A0A1Q2HVC2</accession>
<evidence type="ECO:0008006" key="3">
    <source>
        <dbReference type="Google" id="ProtNLM"/>
    </source>
</evidence>
<reference evidence="1 2" key="1">
    <citation type="submission" date="2016-12" db="EMBL/GenBank/DDBJ databases">
        <authorList>
            <person name="Song W.-J."/>
            <person name="Kurnit D.M."/>
        </authorList>
    </citation>
    <scope>NUCLEOTIDE SEQUENCE [LARGE SCALE GENOMIC DNA]</scope>
    <source>
        <strain evidence="1 2">DSM 30827</strain>
    </source>
</reference>
<dbReference type="Gene3D" id="1.10.8.290">
    <property type="entry name" value="uncharacterized protein sp1917 domain"/>
    <property type="match status" value="1"/>
</dbReference>
<evidence type="ECO:0000313" key="2">
    <source>
        <dbReference type="Proteomes" id="UP000217209"/>
    </source>
</evidence>
<organism evidence="1 2">
    <name type="scientific">Corynebacterium glaucum</name>
    <dbReference type="NCBI Taxonomy" id="187491"/>
    <lineage>
        <taxon>Bacteria</taxon>
        <taxon>Bacillati</taxon>
        <taxon>Actinomycetota</taxon>
        <taxon>Actinomycetes</taxon>
        <taxon>Mycobacteriales</taxon>
        <taxon>Corynebacteriaceae</taxon>
        <taxon>Corynebacterium</taxon>
    </lineage>
</organism>
<dbReference type="KEGG" id="cgv:CGLAU_04040"/>
<dbReference type="Pfam" id="PF09966">
    <property type="entry name" value="DUF2200"/>
    <property type="match status" value="1"/>
</dbReference>
<dbReference type="Proteomes" id="UP000217209">
    <property type="component" value="Chromosome"/>
</dbReference>
<dbReference type="EMBL" id="CP019688">
    <property type="protein sequence ID" value="AQQ14784.1"/>
    <property type="molecule type" value="Genomic_DNA"/>
</dbReference>
<proteinExistence type="predicted"/>
<dbReference type="AlphaFoldDB" id="A0A1Q2HVC2"/>
<dbReference type="RefSeq" id="WP_095659575.1">
    <property type="nucleotide sequence ID" value="NZ_CP019688.1"/>
</dbReference>
<dbReference type="OrthoDB" id="3192540at2"/>
<name>A0A1Q2HVC2_9CORY</name>
<protein>
    <recommendedName>
        <fullName evidence="3">DUF2200 domain-containing protein</fullName>
    </recommendedName>
</protein>
<sequence length="117" mass="13219">MTDPKLERVFAYPFGDIYNNYVAKVERKDRTRGELDDVLGWFTGLDPDQLAAAGEQTLREFFDHTAELPASTELITGSVCGVKVQEVDDPLMRKIRMMDKLVDELAKGKALKKVKRG</sequence>
<evidence type="ECO:0000313" key="1">
    <source>
        <dbReference type="EMBL" id="AQQ14784.1"/>
    </source>
</evidence>
<dbReference type="InterPro" id="IPR023204">
    <property type="entry name" value="SP1917_dom_sf"/>
</dbReference>
<dbReference type="InterPro" id="IPR014580">
    <property type="entry name" value="UCP033199"/>
</dbReference>
<gene>
    <name evidence="1" type="ORF">CGLAU_04040</name>
</gene>
<keyword evidence="2" id="KW-1185">Reference proteome</keyword>